<dbReference type="InterPro" id="IPR014016">
    <property type="entry name" value="UvrD-like_ATP-bd"/>
</dbReference>
<dbReference type="Pfam" id="PF13538">
    <property type="entry name" value="UvrD_C_2"/>
    <property type="match status" value="1"/>
</dbReference>
<keyword evidence="1 5" id="KW-0547">Nucleotide-binding</keyword>
<keyword evidence="2 5" id="KW-0378">Hydrolase</keyword>
<feature type="binding site" evidence="5">
    <location>
        <begin position="232"/>
        <end position="239"/>
    </location>
    <ligand>
        <name>ATP</name>
        <dbReference type="ChEBI" id="CHEBI:30616"/>
    </ligand>
</feature>
<reference evidence="7 8" key="1">
    <citation type="submission" date="2024-09" db="EMBL/GenBank/DDBJ databases">
        <authorList>
            <person name="Sun Q."/>
            <person name="Mori K."/>
        </authorList>
    </citation>
    <scope>NUCLEOTIDE SEQUENCE [LARGE SCALE GENOMIC DNA]</scope>
    <source>
        <strain evidence="7 8">NCAIM B.02610</strain>
    </source>
</reference>
<dbReference type="Proteomes" id="UP001589838">
    <property type="component" value="Unassembled WGS sequence"/>
</dbReference>
<evidence type="ECO:0000256" key="3">
    <source>
        <dbReference type="ARBA" id="ARBA00022806"/>
    </source>
</evidence>
<dbReference type="RefSeq" id="WP_335962862.1">
    <property type="nucleotide sequence ID" value="NZ_JAXBLX010000036.1"/>
</dbReference>
<name>A0ABV6KHH3_9BACI</name>
<dbReference type="EMBL" id="JBHLUX010000087">
    <property type="protein sequence ID" value="MFC0472782.1"/>
    <property type="molecule type" value="Genomic_DNA"/>
</dbReference>
<keyword evidence="4 5" id="KW-0067">ATP-binding</keyword>
<accession>A0ABV6KHH3</accession>
<feature type="domain" description="UvrD-like helicase ATP-binding" evidence="6">
    <location>
        <begin position="211"/>
        <end position="603"/>
    </location>
</feature>
<sequence length="780" mass="90361">MSNNSDWDNEQLRVDEVVSEINKREKGLEEKLGDIKIDVIDIRKKFWEDVTVNFDSAEEAAETYASIKQQAEFMSEKERSHRHDLKQLKNLHKLKYSPYFGRIDFLEQGEEESQSVYIGTSSFVDDSGIEFYVYDWRAPISSLYYDYGPGHAEYETPSGTISGEVELKKQFIIRNAQIKHMFNTGITIGDEMLQEVLGGQSDSQMKSIVATIQKEQNQIIRNERGHLLIVQGVAGSGKTSAALQRVAYLLYRHRDTLVADQIVLFSPNPLFNSYVSTVLPELGEDNMQQTTFQAYLEHRLGDDWKLEDPFMQMEYVLTADEGPNYNEQIESIKFKSSLEYIQLIDQYIDSLEKEGMIFTDIVFRGETLLTKEKISSYFYELPDTISIPNRFQKLVEKLLKEVRGFELNERKKEWVEQEIELLDNEVLLKVHNKIEKQKKNETDSFYEFEREEELLRLLVVKRRMKKIKNDIKEIRFLDVASIYVQLMESLLKAEHCLDSVQKIRQSIFSYEDATPYLYVKGKLEGFQVNTTVRHVFIDEAQDYSPFQFAFIKNMFPRAKLTVLGDANQSIYAHSNVSSFLAFESLFSSSKIEKYELTQSYRSTRQIINFAKGIIQAEIEPFNRDGERPTVVGSNSIDEMHALMIERVFELKQKHRTIAIICKTAKESKTLYDNLKKKVDVRLMEKDSTGYDSNVLIIPSYLAKGVEFDAVLVYNASVDAYFKQSERKLLYTICTRAMHSLNVFFVEEISPLLANVSNETFLNKGTTISSCLPETQQIGRE</sequence>
<dbReference type="PANTHER" id="PTHR11070">
    <property type="entry name" value="UVRD / RECB / PCRA DNA HELICASE FAMILY MEMBER"/>
    <property type="match status" value="1"/>
</dbReference>
<dbReference type="PANTHER" id="PTHR11070:SF17">
    <property type="entry name" value="DNA HELICASE IV"/>
    <property type="match status" value="1"/>
</dbReference>
<evidence type="ECO:0000259" key="6">
    <source>
        <dbReference type="PROSITE" id="PS51198"/>
    </source>
</evidence>
<dbReference type="SUPFAM" id="SSF52540">
    <property type="entry name" value="P-loop containing nucleoside triphosphate hydrolases"/>
    <property type="match status" value="1"/>
</dbReference>
<evidence type="ECO:0000313" key="8">
    <source>
        <dbReference type="Proteomes" id="UP001589838"/>
    </source>
</evidence>
<dbReference type="Gene3D" id="3.40.50.300">
    <property type="entry name" value="P-loop containing nucleotide triphosphate hydrolases"/>
    <property type="match status" value="3"/>
</dbReference>
<dbReference type="InterPro" id="IPR048228">
    <property type="entry name" value="HelD_bacillota"/>
</dbReference>
<evidence type="ECO:0000256" key="4">
    <source>
        <dbReference type="ARBA" id="ARBA00022840"/>
    </source>
</evidence>
<proteinExistence type="predicted"/>
<dbReference type="InterPro" id="IPR027417">
    <property type="entry name" value="P-loop_NTPase"/>
</dbReference>
<keyword evidence="3 5" id="KW-0347">Helicase</keyword>
<dbReference type="Pfam" id="PF00580">
    <property type="entry name" value="UvrD-helicase"/>
    <property type="match status" value="1"/>
</dbReference>
<dbReference type="NCBIfam" id="NF041464">
    <property type="entry name" value="HelD_BACSU"/>
    <property type="match status" value="1"/>
</dbReference>
<comment type="caution">
    <text evidence="7">The sequence shown here is derived from an EMBL/GenBank/DDBJ whole genome shotgun (WGS) entry which is preliminary data.</text>
</comment>
<evidence type="ECO:0000313" key="7">
    <source>
        <dbReference type="EMBL" id="MFC0472782.1"/>
    </source>
</evidence>
<keyword evidence="8" id="KW-1185">Reference proteome</keyword>
<gene>
    <name evidence="7" type="primary">helD</name>
    <name evidence="7" type="ORF">ACFFHM_20425</name>
</gene>
<dbReference type="InterPro" id="IPR027785">
    <property type="entry name" value="UvrD-like_helicase_C"/>
</dbReference>
<protein>
    <submittedName>
        <fullName evidence="7">RNA polymerase recycling motor HelD</fullName>
    </submittedName>
</protein>
<dbReference type="InterPro" id="IPR000212">
    <property type="entry name" value="DNA_helicase_UvrD/REP"/>
</dbReference>
<evidence type="ECO:0000256" key="5">
    <source>
        <dbReference type="PROSITE-ProRule" id="PRU00560"/>
    </source>
</evidence>
<evidence type="ECO:0000256" key="1">
    <source>
        <dbReference type="ARBA" id="ARBA00022741"/>
    </source>
</evidence>
<dbReference type="PROSITE" id="PS51198">
    <property type="entry name" value="UVRD_HELICASE_ATP_BIND"/>
    <property type="match status" value="1"/>
</dbReference>
<evidence type="ECO:0000256" key="2">
    <source>
        <dbReference type="ARBA" id="ARBA00022801"/>
    </source>
</evidence>
<organism evidence="7 8">
    <name type="scientific">Halalkalibacter kiskunsagensis</name>
    <dbReference type="NCBI Taxonomy" id="1548599"/>
    <lineage>
        <taxon>Bacteria</taxon>
        <taxon>Bacillati</taxon>
        <taxon>Bacillota</taxon>
        <taxon>Bacilli</taxon>
        <taxon>Bacillales</taxon>
        <taxon>Bacillaceae</taxon>
        <taxon>Halalkalibacter</taxon>
    </lineage>
</organism>